<reference evidence="3 4" key="1">
    <citation type="submission" date="2017-02" db="EMBL/GenBank/DDBJ databases">
        <authorList>
            <person name="Peterson S.W."/>
        </authorList>
    </citation>
    <scope>NUCLEOTIDE SEQUENCE [LARGE SCALE GENOMIC DNA]</scope>
    <source>
        <strain evidence="3 4">SRS1_H2-8</strain>
    </source>
</reference>
<gene>
    <name evidence="3" type="ORF">SRS1_14599</name>
</gene>
<dbReference type="PROSITE" id="PS50012">
    <property type="entry name" value="RCC1_3"/>
    <property type="match status" value="2"/>
</dbReference>
<name>A0A2N8UFZ3_9BASI</name>
<sequence>MTIRRRLLSAPSSAQRLLSTSAHTRYQHVLYLGEVLGYRAEQRFAPFPRAWVDAVGGAADVDHGVRWRCAAGGPNHALLAYTLLDVPLAARSARRVSEDVVIPGKVGVEEEGQEGEVLEEAGGRKAASSWPSKVYSIGRNTHAQLGLGFASQEATRGMVTGDLSGSCGVSAVVAGGTFSIVITQEATTSNISVFGNDTLGQIGSSAAETSTTLDPYDVSTRLAGSDAPQLRLLPLPKRVEVGGGGWTVKSSAAGVDHTLLLLEREINGYAVQRVVSAGLNADGQLGVTPSGSASVPISPLLSRAFQSVPLALTPTPSGTAGDKIVSVVCGADTSYALTAASDLWVWGNSEYGQTLCGTHDRLAAPQRIANPLPAAYAAHTIHTPTVPRIKTLVGGGAFAGILDTQGRVWVVGHTAPFAESAHDDTLRLVQGLPSVERLFAGLEYLVATCADEVYVWGVLPRSVSRTPVEVPTRVHLNVPRTPRQVWLDQNPRAKRKQREEGDGEKGGRVSVQAAACTRDHVLLVLDDGVGPDVWAECVQPPADKGTDITL</sequence>
<feature type="region of interest" description="Disordered" evidence="2">
    <location>
        <begin position="487"/>
        <end position="509"/>
    </location>
</feature>
<dbReference type="InterPro" id="IPR000408">
    <property type="entry name" value="Reg_chr_condens"/>
</dbReference>
<protein>
    <submittedName>
        <fullName evidence="3">Uncharacterized protein</fullName>
    </submittedName>
</protein>
<dbReference type="PANTHER" id="PTHR46337:SF1">
    <property type="entry name" value="RCC1-LIKE G EXCHANGING FACTOR-LIKE PROTEIN"/>
    <property type="match status" value="1"/>
</dbReference>
<dbReference type="EMBL" id="LT795063">
    <property type="protein sequence ID" value="SJX63897.1"/>
    <property type="molecule type" value="Genomic_DNA"/>
</dbReference>
<dbReference type="Gene3D" id="2.130.10.30">
    <property type="entry name" value="Regulator of chromosome condensation 1/beta-lactamase-inhibitor protein II"/>
    <property type="match status" value="2"/>
</dbReference>
<evidence type="ECO:0000313" key="4">
    <source>
        <dbReference type="Proteomes" id="UP000239563"/>
    </source>
</evidence>
<evidence type="ECO:0000313" key="3">
    <source>
        <dbReference type="EMBL" id="SJX63897.1"/>
    </source>
</evidence>
<proteinExistence type="predicted"/>
<feature type="compositionally biased region" description="Basic and acidic residues" evidence="2">
    <location>
        <begin position="497"/>
        <end position="507"/>
    </location>
</feature>
<dbReference type="InterPro" id="IPR053035">
    <property type="entry name" value="Mitochondrial_GEF_domain"/>
</dbReference>
<dbReference type="PANTHER" id="PTHR46337">
    <property type="entry name" value="RCC1-LIKE G EXCHANGING FACTOR-LIKE PROTEIN"/>
    <property type="match status" value="1"/>
</dbReference>
<feature type="repeat" description="RCC1" evidence="1">
    <location>
        <begin position="132"/>
        <end position="185"/>
    </location>
</feature>
<dbReference type="AlphaFoldDB" id="A0A2N8UFZ3"/>
<organism evidence="3 4">
    <name type="scientific">Sporisorium reilianum f. sp. reilianum</name>
    <dbReference type="NCBI Taxonomy" id="72559"/>
    <lineage>
        <taxon>Eukaryota</taxon>
        <taxon>Fungi</taxon>
        <taxon>Dikarya</taxon>
        <taxon>Basidiomycota</taxon>
        <taxon>Ustilaginomycotina</taxon>
        <taxon>Ustilaginomycetes</taxon>
        <taxon>Ustilaginales</taxon>
        <taxon>Ustilaginaceae</taxon>
        <taxon>Sporisorium</taxon>
    </lineage>
</organism>
<dbReference type="GO" id="GO:0019843">
    <property type="term" value="F:rRNA binding"/>
    <property type="evidence" value="ECO:0007669"/>
    <property type="project" value="TreeGrafter"/>
</dbReference>
<feature type="repeat" description="RCC1" evidence="1">
    <location>
        <begin position="272"/>
        <end position="340"/>
    </location>
</feature>
<dbReference type="GO" id="GO:0005085">
    <property type="term" value="F:guanyl-nucleotide exchange factor activity"/>
    <property type="evidence" value="ECO:0007669"/>
    <property type="project" value="TreeGrafter"/>
</dbReference>
<dbReference type="SUPFAM" id="SSF50985">
    <property type="entry name" value="RCC1/BLIP-II"/>
    <property type="match status" value="1"/>
</dbReference>
<dbReference type="Proteomes" id="UP000239563">
    <property type="component" value="Chromosome X"/>
</dbReference>
<evidence type="ECO:0000256" key="1">
    <source>
        <dbReference type="PROSITE-ProRule" id="PRU00235"/>
    </source>
</evidence>
<dbReference type="InterPro" id="IPR009091">
    <property type="entry name" value="RCC1/BLIP-II"/>
</dbReference>
<accession>A0A2N8UFZ3</accession>
<evidence type="ECO:0000256" key="2">
    <source>
        <dbReference type="SAM" id="MobiDB-lite"/>
    </source>
</evidence>
<dbReference type="GO" id="GO:0070131">
    <property type="term" value="P:positive regulation of mitochondrial translation"/>
    <property type="evidence" value="ECO:0007669"/>
    <property type="project" value="TreeGrafter"/>
</dbReference>
<dbReference type="GO" id="GO:0005743">
    <property type="term" value="C:mitochondrial inner membrane"/>
    <property type="evidence" value="ECO:0007669"/>
    <property type="project" value="TreeGrafter"/>
</dbReference>
<dbReference type="Pfam" id="PF13540">
    <property type="entry name" value="RCC1_2"/>
    <property type="match status" value="1"/>
</dbReference>